<comment type="caution">
    <text evidence="1">The sequence shown here is derived from an EMBL/GenBank/DDBJ whole genome shotgun (WGS) entry which is preliminary data.</text>
</comment>
<accession>A0A0C1QKM0</accession>
<name>A0A0C1QKM0_9RICK</name>
<dbReference type="AlphaFoldDB" id="A0A0C1QKM0"/>
<dbReference type="Proteomes" id="UP000031258">
    <property type="component" value="Unassembled WGS sequence"/>
</dbReference>
<gene>
    <name evidence="1" type="ORF">NF27_CD00150</name>
</gene>
<sequence>MNKTIFVPQGYCAKITPNCEIDYDIGGLYTDNFTTSNIVALIGRAEIALIYIDYPTLAFDKNRLKAIIKGIKGLEEVVIISNENKTVIKKQLVEFIGSFVKRAKILVKEVEKEYIGVYLSFEKQNNNLHPNIKKISTEDKVSLDLIHHPQEHRLLAVQKIGQVIGIYGKAINRNFPQRNLFIFKTYGWEPISKEGLEIDISNEHTANEMNEFKKGASYFEIINSLIRVIENTPVGSTILEGSRGGIADGIARYMEDYLNNFKYASIFKRNIEYFINNYNHRNNLPLKSDKEFINSVKQLVSQEEDIFEEIKLIYDKYMLTASTSRFKDNFSKVYEVFADHYEERKKVDIIRKQCLERQRESIRLSEEIIKIIESPEAKSLIDLNLTWEAIKVCTYSHLLSSSILANQYYNCSILYDRIGMHDIAEIYYNISIEIREKYSKSNLTADIYKNKEYTQRV</sequence>
<organism evidence="1 2">
    <name type="scientific">Candidatus Jidaibacter acanthamoebae</name>
    <dbReference type="NCBI Taxonomy" id="86105"/>
    <lineage>
        <taxon>Bacteria</taxon>
        <taxon>Pseudomonadati</taxon>
        <taxon>Pseudomonadota</taxon>
        <taxon>Alphaproteobacteria</taxon>
        <taxon>Rickettsiales</taxon>
        <taxon>Candidatus Midichloriaceae</taxon>
        <taxon>Candidatus Jidaibacter</taxon>
    </lineage>
</organism>
<reference evidence="1 2" key="1">
    <citation type="submission" date="2014-11" db="EMBL/GenBank/DDBJ databases">
        <title>A Rickettsiales Symbiont of Amoebae With Ancient Features.</title>
        <authorList>
            <person name="Schulz F."/>
            <person name="Martijn J."/>
            <person name="Wascher F."/>
            <person name="Kostanjsek R."/>
            <person name="Ettema T.J."/>
            <person name="Horn M."/>
        </authorList>
    </citation>
    <scope>NUCLEOTIDE SEQUENCE [LARGE SCALE GENOMIC DNA]</scope>
    <source>
        <strain evidence="1 2">UWC36</strain>
    </source>
</reference>
<evidence type="ECO:0000313" key="2">
    <source>
        <dbReference type="Proteomes" id="UP000031258"/>
    </source>
</evidence>
<evidence type="ECO:0000313" key="1">
    <source>
        <dbReference type="EMBL" id="KIE06039.1"/>
    </source>
</evidence>
<dbReference type="RefSeq" id="WP_039454981.1">
    <property type="nucleotide sequence ID" value="NZ_JSWE01000055.1"/>
</dbReference>
<dbReference type="OrthoDB" id="9770761at2"/>
<protein>
    <submittedName>
        <fullName evidence="1">Uncharacterized protein</fullName>
    </submittedName>
</protein>
<proteinExistence type="predicted"/>
<dbReference type="EMBL" id="JSWE01000055">
    <property type="protein sequence ID" value="KIE06039.1"/>
    <property type="molecule type" value="Genomic_DNA"/>
</dbReference>
<keyword evidence="2" id="KW-1185">Reference proteome</keyword>
<dbReference type="STRING" id="86105.NF27_CD00150"/>